<evidence type="ECO:0000313" key="1">
    <source>
        <dbReference type="EMBL" id="MBA0754657.1"/>
    </source>
</evidence>
<proteinExistence type="predicted"/>
<accession>A0A7J9D1R8</accession>
<comment type="caution">
    <text evidence="1">The sequence shown here is derived from an EMBL/GenBank/DDBJ whole genome shotgun (WGS) entry which is preliminary data.</text>
</comment>
<evidence type="ECO:0000313" key="2">
    <source>
        <dbReference type="Proteomes" id="UP000593579"/>
    </source>
</evidence>
<dbReference type="OrthoDB" id="991857at2759"/>
<organism evidence="1 2">
    <name type="scientific">Gossypium gossypioides</name>
    <name type="common">Mexican cotton</name>
    <name type="synonym">Selera gossypioides</name>
    <dbReference type="NCBI Taxonomy" id="34282"/>
    <lineage>
        <taxon>Eukaryota</taxon>
        <taxon>Viridiplantae</taxon>
        <taxon>Streptophyta</taxon>
        <taxon>Embryophyta</taxon>
        <taxon>Tracheophyta</taxon>
        <taxon>Spermatophyta</taxon>
        <taxon>Magnoliopsida</taxon>
        <taxon>eudicotyledons</taxon>
        <taxon>Gunneridae</taxon>
        <taxon>Pentapetalae</taxon>
        <taxon>rosids</taxon>
        <taxon>malvids</taxon>
        <taxon>Malvales</taxon>
        <taxon>Malvaceae</taxon>
        <taxon>Malvoideae</taxon>
        <taxon>Gossypium</taxon>
    </lineage>
</organism>
<reference evidence="1 2" key="1">
    <citation type="journal article" date="2019" name="Genome Biol. Evol.">
        <title>Insights into the evolution of the New World diploid cottons (Gossypium, subgenus Houzingenia) based on genome sequencing.</title>
        <authorList>
            <person name="Grover C.E."/>
            <person name="Arick M.A. 2nd"/>
            <person name="Thrash A."/>
            <person name="Conover J.L."/>
            <person name="Sanders W.S."/>
            <person name="Peterson D.G."/>
            <person name="Frelichowski J.E."/>
            <person name="Scheffler J.A."/>
            <person name="Scheffler B.E."/>
            <person name="Wendel J.F."/>
        </authorList>
    </citation>
    <scope>NUCLEOTIDE SEQUENCE [LARGE SCALE GENOMIC DNA]</scope>
    <source>
        <strain evidence="1">5</strain>
        <tissue evidence="1">Leaf</tissue>
    </source>
</reference>
<keyword evidence="2" id="KW-1185">Reference proteome</keyword>
<name>A0A7J9D1R8_GOSGO</name>
<dbReference type="Proteomes" id="UP000593579">
    <property type="component" value="Unassembled WGS sequence"/>
</dbReference>
<protein>
    <submittedName>
        <fullName evidence="1">Uncharacterized protein</fullName>
    </submittedName>
</protein>
<sequence>MMQFHIYLIDLTKGSRPSRQFWSKLTDL</sequence>
<dbReference type="AlphaFoldDB" id="A0A7J9D1R8"/>
<gene>
    <name evidence="1" type="ORF">Gogos_020769</name>
</gene>
<dbReference type="EMBL" id="JABEZY010263202">
    <property type="protein sequence ID" value="MBA0754657.1"/>
    <property type="molecule type" value="Genomic_DNA"/>
</dbReference>